<gene>
    <name evidence="1" type="ORF">Taro_009373</name>
</gene>
<dbReference type="AlphaFoldDB" id="A0A843U9S8"/>
<sequence length="142" mass="16016">MGEQPTVLSALGSVLGPYSQNSTAHGRQPLRRFASFPNVAKATFGAPRGQPPPKIWCVEHDRAPVLGGAAVGEVCWRHQIRVSLHLLILEYQVRVSLHLLILEYQSNHRFTHRSDEARSRLVWTTTARSNFKHLLYNARKNA</sequence>
<evidence type="ECO:0000313" key="2">
    <source>
        <dbReference type="Proteomes" id="UP000652761"/>
    </source>
</evidence>
<evidence type="ECO:0000313" key="1">
    <source>
        <dbReference type="EMBL" id="MQL76979.1"/>
    </source>
</evidence>
<dbReference type="Proteomes" id="UP000652761">
    <property type="component" value="Unassembled WGS sequence"/>
</dbReference>
<keyword evidence="2" id="KW-1185">Reference proteome</keyword>
<organism evidence="1 2">
    <name type="scientific">Colocasia esculenta</name>
    <name type="common">Wild taro</name>
    <name type="synonym">Arum esculentum</name>
    <dbReference type="NCBI Taxonomy" id="4460"/>
    <lineage>
        <taxon>Eukaryota</taxon>
        <taxon>Viridiplantae</taxon>
        <taxon>Streptophyta</taxon>
        <taxon>Embryophyta</taxon>
        <taxon>Tracheophyta</taxon>
        <taxon>Spermatophyta</taxon>
        <taxon>Magnoliopsida</taxon>
        <taxon>Liliopsida</taxon>
        <taxon>Araceae</taxon>
        <taxon>Aroideae</taxon>
        <taxon>Colocasieae</taxon>
        <taxon>Colocasia</taxon>
    </lineage>
</organism>
<comment type="caution">
    <text evidence="1">The sequence shown here is derived from an EMBL/GenBank/DDBJ whole genome shotgun (WGS) entry which is preliminary data.</text>
</comment>
<accession>A0A843U9S8</accession>
<reference evidence="1" key="1">
    <citation type="submission" date="2017-07" db="EMBL/GenBank/DDBJ databases">
        <title>Taro Niue Genome Assembly and Annotation.</title>
        <authorList>
            <person name="Atibalentja N."/>
            <person name="Keating K."/>
            <person name="Fields C.J."/>
        </authorList>
    </citation>
    <scope>NUCLEOTIDE SEQUENCE</scope>
    <source>
        <strain evidence="1">Niue_2</strain>
        <tissue evidence="1">Leaf</tissue>
    </source>
</reference>
<protein>
    <submittedName>
        <fullName evidence="1">Uncharacterized protein</fullName>
    </submittedName>
</protein>
<name>A0A843U9S8_COLES</name>
<dbReference type="OrthoDB" id="1434681at2759"/>
<dbReference type="EMBL" id="NMUH01000325">
    <property type="protein sequence ID" value="MQL76979.1"/>
    <property type="molecule type" value="Genomic_DNA"/>
</dbReference>
<proteinExistence type="predicted"/>